<organism evidence="6 7">
    <name type="scientific">Kitasatospora viridis</name>
    <dbReference type="NCBI Taxonomy" id="281105"/>
    <lineage>
        <taxon>Bacteria</taxon>
        <taxon>Bacillati</taxon>
        <taxon>Actinomycetota</taxon>
        <taxon>Actinomycetes</taxon>
        <taxon>Kitasatosporales</taxon>
        <taxon>Streptomycetaceae</taxon>
        <taxon>Kitasatospora</taxon>
    </lineage>
</organism>
<evidence type="ECO:0000256" key="3">
    <source>
        <dbReference type="ARBA" id="ARBA00023163"/>
    </source>
</evidence>
<evidence type="ECO:0000313" key="7">
    <source>
        <dbReference type="Proteomes" id="UP000317940"/>
    </source>
</evidence>
<dbReference type="GO" id="GO:0003700">
    <property type="term" value="F:DNA-binding transcription factor activity"/>
    <property type="evidence" value="ECO:0007669"/>
    <property type="project" value="TreeGrafter"/>
</dbReference>
<dbReference type="SUPFAM" id="SSF46689">
    <property type="entry name" value="Homeodomain-like"/>
    <property type="match status" value="1"/>
</dbReference>
<dbReference type="GO" id="GO:0045892">
    <property type="term" value="P:negative regulation of DNA-templated transcription"/>
    <property type="evidence" value="ECO:0007669"/>
    <property type="project" value="UniProtKB-ARBA"/>
</dbReference>
<keyword evidence="1" id="KW-0805">Transcription regulation</keyword>
<dbReference type="Pfam" id="PF00440">
    <property type="entry name" value="TetR_N"/>
    <property type="match status" value="1"/>
</dbReference>
<evidence type="ECO:0000256" key="4">
    <source>
        <dbReference type="PROSITE-ProRule" id="PRU00335"/>
    </source>
</evidence>
<dbReference type="InterPro" id="IPR009057">
    <property type="entry name" value="Homeodomain-like_sf"/>
</dbReference>
<comment type="caution">
    <text evidence="6">The sequence shown here is derived from an EMBL/GenBank/DDBJ whole genome shotgun (WGS) entry which is preliminary data.</text>
</comment>
<sequence>MDESTPGLRDAKKQRTRDQLAEVALRLFLERGFDAVSVAEVAAAADVSKPTLFRYYPSKEDLVLDRFADHQDEAARIVRERAAGEGPVQALHRHFRAALAAFDPITGLNDHPSVIDVQHLLYGTPSLQSRLTHYTEREITLLAEALTADPLATDPLTARLAATHMIATRHELGRANWHRISTGRSAADSLPQALADADRAFALLSSGLDAALREE</sequence>
<dbReference type="PROSITE" id="PS50977">
    <property type="entry name" value="HTH_TETR_2"/>
    <property type="match status" value="1"/>
</dbReference>
<proteinExistence type="predicted"/>
<dbReference type="FunFam" id="1.10.10.60:FF:000141">
    <property type="entry name" value="TetR family transcriptional regulator"/>
    <property type="match status" value="1"/>
</dbReference>
<dbReference type="AlphaFoldDB" id="A0A561S9C8"/>
<dbReference type="OrthoDB" id="5185169at2"/>
<name>A0A561S9C8_9ACTN</name>
<accession>A0A561S9C8</accession>
<evidence type="ECO:0000259" key="5">
    <source>
        <dbReference type="PROSITE" id="PS50977"/>
    </source>
</evidence>
<dbReference type="PRINTS" id="PR00455">
    <property type="entry name" value="HTHTETR"/>
</dbReference>
<gene>
    <name evidence="6" type="ORF">FHX73_19100</name>
</gene>
<feature type="domain" description="HTH tetR-type" evidence="5">
    <location>
        <begin position="14"/>
        <end position="74"/>
    </location>
</feature>
<dbReference type="Gene3D" id="1.10.357.10">
    <property type="entry name" value="Tetracycline Repressor, domain 2"/>
    <property type="match status" value="1"/>
</dbReference>
<dbReference type="PANTHER" id="PTHR30055">
    <property type="entry name" value="HTH-TYPE TRANSCRIPTIONAL REGULATOR RUTR"/>
    <property type="match status" value="1"/>
</dbReference>
<keyword evidence="7" id="KW-1185">Reference proteome</keyword>
<keyword evidence="3" id="KW-0804">Transcription</keyword>
<evidence type="ECO:0000313" key="6">
    <source>
        <dbReference type="EMBL" id="TWF71470.1"/>
    </source>
</evidence>
<dbReference type="InterPro" id="IPR001647">
    <property type="entry name" value="HTH_TetR"/>
</dbReference>
<reference evidence="6 7" key="1">
    <citation type="submission" date="2019-06" db="EMBL/GenBank/DDBJ databases">
        <title>Sequencing the genomes of 1000 actinobacteria strains.</title>
        <authorList>
            <person name="Klenk H.-P."/>
        </authorList>
    </citation>
    <scope>NUCLEOTIDE SEQUENCE [LARGE SCALE GENOMIC DNA]</scope>
    <source>
        <strain evidence="6 7">DSM 44826</strain>
    </source>
</reference>
<dbReference type="PANTHER" id="PTHR30055:SF234">
    <property type="entry name" value="HTH-TYPE TRANSCRIPTIONAL REGULATOR BETI"/>
    <property type="match status" value="1"/>
</dbReference>
<dbReference type="InterPro" id="IPR050109">
    <property type="entry name" value="HTH-type_TetR-like_transc_reg"/>
</dbReference>
<dbReference type="GO" id="GO:0000976">
    <property type="term" value="F:transcription cis-regulatory region binding"/>
    <property type="evidence" value="ECO:0007669"/>
    <property type="project" value="TreeGrafter"/>
</dbReference>
<protein>
    <submittedName>
        <fullName evidence="6">TetR family transcriptional regulator</fullName>
    </submittedName>
</protein>
<evidence type="ECO:0000256" key="1">
    <source>
        <dbReference type="ARBA" id="ARBA00023015"/>
    </source>
</evidence>
<dbReference type="Proteomes" id="UP000317940">
    <property type="component" value="Unassembled WGS sequence"/>
</dbReference>
<dbReference type="EMBL" id="VIWT01000009">
    <property type="protein sequence ID" value="TWF71470.1"/>
    <property type="molecule type" value="Genomic_DNA"/>
</dbReference>
<keyword evidence="2 4" id="KW-0238">DNA-binding</keyword>
<dbReference type="RefSeq" id="WP_145911683.1">
    <property type="nucleotide sequence ID" value="NZ_BAAAMZ010000023.1"/>
</dbReference>
<feature type="DNA-binding region" description="H-T-H motif" evidence="4">
    <location>
        <begin position="37"/>
        <end position="56"/>
    </location>
</feature>
<evidence type="ECO:0000256" key="2">
    <source>
        <dbReference type="ARBA" id="ARBA00023125"/>
    </source>
</evidence>